<dbReference type="PANTHER" id="PTHR43233">
    <property type="entry name" value="FAMILY N-ACETYLTRANSFERASE, PUTATIVE (AFU_ORTHOLOGUE AFUA_6G03350)-RELATED"/>
    <property type="match status" value="1"/>
</dbReference>
<evidence type="ECO:0000313" key="2">
    <source>
        <dbReference type="EMBL" id="MBF9233649.1"/>
    </source>
</evidence>
<comment type="caution">
    <text evidence="2">The sequence shown here is derived from an EMBL/GenBank/DDBJ whole genome shotgun (WGS) entry which is preliminary data.</text>
</comment>
<keyword evidence="3" id="KW-1185">Reference proteome</keyword>
<protein>
    <submittedName>
        <fullName evidence="2">GNAT family N-acetyltransferase</fullName>
    </submittedName>
</protein>
<dbReference type="CDD" id="cd04301">
    <property type="entry name" value="NAT_SF"/>
    <property type="match status" value="1"/>
</dbReference>
<dbReference type="AlphaFoldDB" id="A0A931BQ71"/>
<dbReference type="InterPro" id="IPR000182">
    <property type="entry name" value="GNAT_dom"/>
</dbReference>
<dbReference type="Proteomes" id="UP000599312">
    <property type="component" value="Unassembled WGS sequence"/>
</dbReference>
<evidence type="ECO:0000259" key="1">
    <source>
        <dbReference type="PROSITE" id="PS51186"/>
    </source>
</evidence>
<evidence type="ECO:0000313" key="3">
    <source>
        <dbReference type="Proteomes" id="UP000599312"/>
    </source>
</evidence>
<dbReference type="SUPFAM" id="SSF55729">
    <property type="entry name" value="Acyl-CoA N-acyltransferases (Nat)"/>
    <property type="match status" value="1"/>
</dbReference>
<dbReference type="EMBL" id="JADQDO010000003">
    <property type="protein sequence ID" value="MBF9233649.1"/>
    <property type="molecule type" value="Genomic_DNA"/>
</dbReference>
<sequence length="134" mass="15873">MEYQWIERFESDRGRELFDLYRKEWWTKERPFDDVVHMLAHSDIVLGCCASDGQLIGFARVLTDYTFKAFIFDVIVHSDFRGRGIGQAIVKRIISHESLRKVRSFELYCPDRLIAFYEKLGFIKGSSSLLFHQR</sequence>
<dbReference type="GO" id="GO:0016747">
    <property type="term" value="F:acyltransferase activity, transferring groups other than amino-acyl groups"/>
    <property type="evidence" value="ECO:0007669"/>
    <property type="project" value="InterPro"/>
</dbReference>
<gene>
    <name evidence="2" type="ORF">I2H38_09710</name>
</gene>
<name>A0A931BQ71_9HYPH</name>
<dbReference type="InterPro" id="IPR053144">
    <property type="entry name" value="Acetyltransferase_Butenolide"/>
</dbReference>
<dbReference type="Gene3D" id="3.40.630.30">
    <property type="match status" value="1"/>
</dbReference>
<dbReference type="PROSITE" id="PS51186">
    <property type="entry name" value="GNAT"/>
    <property type="match status" value="1"/>
</dbReference>
<dbReference type="Pfam" id="PF00583">
    <property type="entry name" value="Acetyltransf_1"/>
    <property type="match status" value="1"/>
</dbReference>
<reference evidence="2" key="1">
    <citation type="submission" date="2020-11" db="EMBL/GenBank/DDBJ databases">
        <authorList>
            <person name="Kim M.K."/>
        </authorList>
    </citation>
    <scope>NUCLEOTIDE SEQUENCE</scope>
    <source>
        <strain evidence="2">BT350</strain>
    </source>
</reference>
<dbReference type="PANTHER" id="PTHR43233:SF1">
    <property type="entry name" value="FAMILY N-ACETYLTRANSFERASE, PUTATIVE (AFU_ORTHOLOGUE AFUA_6G03350)-RELATED"/>
    <property type="match status" value="1"/>
</dbReference>
<dbReference type="RefSeq" id="WP_196271639.1">
    <property type="nucleotide sequence ID" value="NZ_JADQDO010000003.1"/>
</dbReference>
<dbReference type="InterPro" id="IPR016181">
    <property type="entry name" value="Acyl_CoA_acyltransferase"/>
</dbReference>
<proteinExistence type="predicted"/>
<organism evidence="2 3">
    <name type="scientific">Microvirga alba</name>
    <dbReference type="NCBI Taxonomy" id="2791025"/>
    <lineage>
        <taxon>Bacteria</taxon>
        <taxon>Pseudomonadati</taxon>
        <taxon>Pseudomonadota</taxon>
        <taxon>Alphaproteobacteria</taxon>
        <taxon>Hyphomicrobiales</taxon>
        <taxon>Methylobacteriaceae</taxon>
        <taxon>Microvirga</taxon>
    </lineage>
</organism>
<feature type="domain" description="N-acetyltransferase" evidence="1">
    <location>
        <begin position="4"/>
        <end position="134"/>
    </location>
</feature>
<accession>A0A931BQ71</accession>